<proteinExistence type="inferred from homology"/>
<dbReference type="GO" id="GO:0005730">
    <property type="term" value="C:nucleolus"/>
    <property type="evidence" value="ECO:0007669"/>
    <property type="project" value="UniProtKB-SubCell"/>
</dbReference>
<dbReference type="InterPro" id="IPR034353">
    <property type="entry name" value="ABT1/ESF2_RRM"/>
</dbReference>
<dbReference type="GO" id="GO:0000447">
    <property type="term" value="P:endonucleolytic cleavage in ITS1 to separate SSU-rRNA from 5.8S rRNA and LSU-rRNA from tricistronic rRNA transcript (SSU-rRNA, 5.8S rRNA, LSU-rRNA)"/>
    <property type="evidence" value="ECO:0007669"/>
    <property type="project" value="TreeGrafter"/>
</dbReference>
<evidence type="ECO:0000256" key="6">
    <source>
        <dbReference type="SAM" id="MobiDB-lite"/>
    </source>
</evidence>
<sequence>MESGSNSEYSSGSEVEEQSRSSMIRQRNTHDSSSEGESVASDNEHSQTESRSEDEEPHKEESDDEDYFVGDMAGEPTEQPKKLLSAKDVERAQKTERKSGVVYMSRVPPYMKPIQVRHMLEKYAQIGRIYLVEEDEQKRKQRKKTGGNKRRQYEEGWIEFKNKKYAKAVATMLNNTKMGGKRHSFYHDDLWNLRYLPKFKWRHLVEQLANERAAKEQRLQTEISQSRRELDAYVKSVERAKKMNNIRAKRQAKIDRGEEVKQLDDRSRNVWQRDVVVRDASASDKPDSKRRRVQGNMDSVLSKIF</sequence>
<keyword evidence="8" id="KW-1185">Reference proteome</keyword>
<evidence type="ECO:0000256" key="1">
    <source>
        <dbReference type="ARBA" id="ARBA00004604"/>
    </source>
</evidence>
<accession>A0A9W8IEK7</accession>
<dbReference type="SUPFAM" id="SSF54928">
    <property type="entry name" value="RNA-binding domain, RBD"/>
    <property type="match status" value="1"/>
</dbReference>
<dbReference type="OrthoDB" id="287393at2759"/>
<dbReference type="GO" id="GO:0000472">
    <property type="term" value="P:endonucleolytic cleavage to generate mature 5'-end of SSU-rRNA from (SSU-rRNA, 5.8S rRNA, LSU-rRNA)"/>
    <property type="evidence" value="ECO:0007669"/>
    <property type="project" value="TreeGrafter"/>
</dbReference>
<evidence type="ECO:0000256" key="2">
    <source>
        <dbReference type="ARBA" id="ARBA00005819"/>
    </source>
</evidence>
<comment type="similarity">
    <text evidence="2">Belongs to the ESF2/ABP1 family.</text>
</comment>
<dbReference type="PANTHER" id="PTHR12311:SF7">
    <property type="entry name" value="ACTIVATOR OF BASAL TRANSCRIPTION 1"/>
    <property type="match status" value="1"/>
</dbReference>
<evidence type="ECO:0000313" key="8">
    <source>
        <dbReference type="Proteomes" id="UP001139887"/>
    </source>
</evidence>
<dbReference type="InterPro" id="IPR039119">
    <property type="entry name" value="ABT1/Esf2"/>
</dbReference>
<evidence type="ECO:0000256" key="4">
    <source>
        <dbReference type="ARBA" id="ARBA00023242"/>
    </source>
</evidence>
<evidence type="ECO:0000256" key="3">
    <source>
        <dbReference type="ARBA" id="ARBA00022884"/>
    </source>
</evidence>
<dbReference type="Proteomes" id="UP001139887">
    <property type="component" value="Unassembled WGS sequence"/>
</dbReference>
<keyword evidence="3" id="KW-0694">RNA-binding</keyword>
<dbReference type="EMBL" id="JANBUW010000012">
    <property type="protein sequence ID" value="KAJ2851462.1"/>
    <property type="molecule type" value="Genomic_DNA"/>
</dbReference>
<comment type="subcellular location">
    <subcellularLocation>
        <location evidence="1">Nucleus</location>
        <location evidence="1">Nucleolus</location>
    </subcellularLocation>
</comment>
<evidence type="ECO:0000313" key="7">
    <source>
        <dbReference type="EMBL" id="KAJ2851462.1"/>
    </source>
</evidence>
<feature type="compositionally biased region" description="Low complexity" evidence="6">
    <location>
        <begin position="1"/>
        <end position="13"/>
    </location>
</feature>
<gene>
    <name evidence="7" type="primary">ESF2</name>
    <name evidence="7" type="ORF">IWW36_001101</name>
</gene>
<comment type="caution">
    <text evidence="7">The sequence shown here is derived from an EMBL/GenBank/DDBJ whole genome shotgun (WGS) entry which is preliminary data.</text>
</comment>
<dbReference type="CDD" id="cd12263">
    <property type="entry name" value="RRM_ABT1_like"/>
    <property type="match status" value="1"/>
</dbReference>
<dbReference type="GO" id="GO:0003723">
    <property type="term" value="F:RNA binding"/>
    <property type="evidence" value="ECO:0007669"/>
    <property type="project" value="UniProtKB-KW"/>
</dbReference>
<feature type="compositionally biased region" description="Basic and acidic residues" evidence="6">
    <location>
        <begin position="42"/>
        <end position="61"/>
    </location>
</feature>
<feature type="region of interest" description="Disordered" evidence="6">
    <location>
        <begin position="279"/>
        <end position="305"/>
    </location>
</feature>
<feature type="compositionally biased region" description="Basic and acidic residues" evidence="6">
    <location>
        <begin position="78"/>
        <end position="97"/>
    </location>
</feature>
<dbReference type="InterPro" id="IPR012677">
    <property type="entry name" value="Nucleotide-bd_a/b_plait_sf"/>
</dbReference>
<dbReference type="GO" id="GO:0000480">
    <property type="term" value="P:endonucleolytic cleavage in 5'-ETS of tricistronic rRNA transcript (SSU-rRNA, 5.8S rRNA, LSU-rRNA)"/>
    <property type="evidence" value="ECO:0007669"/>
    <property type="project" value="TreeGrafter"/>
</dbReference>
<dbReference type="PANTHER" id="PTHR12311">
    <property type="entry name" value="ACTIVATOR OF BASAL TRANSCRIPTION 1"/>
    <property type="match status" value="1"/>
</dbReference>
<protein>
    <recommendedName>
        <fullName evidence="5">18S rRNA factor 2</fullName>
    </recommendedName>
</protein>
<reference evidence="7" key="1">
    <citation type="submission" date="2022-07" db="EMBL/GenBank/DDBJ databases">
        <title>Phylogenomic reconstructions and comparative analyses of Kickxellomycotina fungi.</title>
        <authorList>
            <person name="Reynolds N.K."/>
            <person name="Stajich J.E."/>
            <person name="Barry K."/>
            <person name="Grigoriev I.V."/>
            <person name="Crous P."/>
            <person name="Smith M.E."/>
        </authorList>
    </citation>
    <scope>NUCLEOTIDE SEQUENCE</scope>
    <source>
        <strain evidence="7">NRRL 1566</strain>
    </source>
</reference>
<organism evidence="7 8">
    <name type="scientific">Coemansia brasiliensis</name>
    <dbReference type="NCBI Taxonomy" id="2650707"/>
    <lineage>
        <taxon>Eukaryota</taxon>
        <taxon>Fungi</taxon>
        <taxon>Fungi incertae sedis</taxon>
        <taxon>Zoopagomycota</taxon>
        <taxon>Kickxellomycotina</taxon>
        <taxon>Kickxellomycetes</taxon>
        <taxon>Kickxellales</taxon>
        <taxon>Kickxellaceae</taxon>
        <taxon>Coemansia</taxon>
    </lineage>
</organism>
<dbReference type="GO" id="GO:0034462">
    <property type="term" value="P:small-subunit processome assembly"/>
    <property type="evidence" value="ECO:0007669"/>
    <property type="project" value="TreeGrafter"/>
</dbReference>
<feature type="region of interest" description="Disordered" evidence="6">
    <location>
        <begin position="1"/>
        <end position="97"/>
    </location>
</feature>
<dbReference type="Gene3D" id="3.30.70.330">
    <property type="match status" value="1"/>
</dbReference>
<evidence type="ECO:0000256" key="5">
    <source>
        <dbReference type="ARBA" id="ARBA00032634"/>
    </source>
</evidence>
<keyword evidence="4" id="KW-0539">Nucleus</keyword>
<dbReference type="InterPro" id="IPR035979">
    <property type="entry name" value="RBD_domain_sf"/>
</dbReference>
<dbReference type="AlphaFoldDB" id="A0A9W8IEK7"/>
<name>A0A9W8IEK7_9FUNG</name>